<dbReference type="KEGG" id="crb:17891818"/>
<sequence>MTPDLVMVPSPPPLRPSKFDASASSSRPLVAVPEVISSPQIKFLRDFKRFDTVDDFSDHLYASYASNQHTKGWSKKIQSEWKILENDLPETIFVRACESRMNLLRAVIIGPEGTPYHDGLFFFDIQFSNSYPSVPPKVQYHSGGHRINPNLYCNGYVCLSLLGTWAGTARESWIPTESTILQLLVSIQALILNQKPYFNEPGFAPTMGTQSGEARSETYSEEVFILSLKTMVNSMRKPPKHFEEFVRSHYFVRAHDIVKACNAYKDGAPVGWMGKETSKSGSKKFRVDLGCYMKTVVDEFVKLGVKEL</sequence>
<feature type="domain" description="UBC core" evidence="7">
    <location>
        <begin position="72"/>
        <end position="232"/>
    </location>
</feature>
<dbReference type="InterPro" id="IPR016135">
    <property type="entry name" value="UBQ-conjugating_enzyme/RWD"/>
</dbReference>
<accession>R0HQZ3</accession>
<dbReference type="SUPFAM" id="SSF54495">
    <property type="entry name" value="UBC-like"/>
    <property type="match status" value="1"/>
</dbReference>
<evidence type="ECO:0000256" key="5">
    <source>
        <dbReference type="ARBA" id="ARBA00022840"/>
    </source>
</evidence>
<feature type="region of interest" description="Disordered" evidence="6">
    <location>
        <begin position="1"/>
        <end position="22"/>
    </location>
</feature>
<name>R0HQZ3_9BRAS</name>
<evidence type="ECO:0000313" key="9">
    <source>
        <dbReference type="Proteomes" id="UP000029121"/>
    </source>
</evidence>
<dbReference type="STRING" id="81985.R0HQZ3"/>
<dbReference type="CDD" id="cd23837">
    <property type="entry name" value="UBCc_UBE2O"/>
    <property type="match status" value="1"/>
</dbReference>
<dbReference type="InterPro" id="IPR000608">
    <property type="entry name" value="UBC"/>
</dbReference>
<keyword evidence="5" id="KW-0067">ATP-binding</keyword>
<keyword evidence="2" id="KW-0808">Transferase</keyword>
<gene>
    <name evidence="8" type="ORF">CARUB_v10015461mg</name>
</gene>
<keyword evidence="9" id="KW-1185">Reference proteome</keyword>
<dbReference type="PANTHER" id="PTHR46116:SF22">
    <property type="entry name" value="UBIQUITIN-CONJUGATING ENZYME E2 26-RELATED"/>
    <property type="match status" value="1"/>
</dbReference>
<dbReference type="Pfam" id="PF00179">
    <property type="entry name" value="UQ_con"/>
    <property type="match status" value="1"/>
</dbReference>
<dbReference type="SMART" id="SM00212">
    <property type="entry name" value="UBCc"/>
    <property type="match status" value="1"/>
</dbReference>
<dbReference type="GO" id="GO:0061631">
    <property type="term" value="F:ubiquitin conjugating enzyme activity"/>
    <property type="evidence" value="ECO:0007669"/>
    <property type="project" value="UniProtKB-EC"/>
</dbReference>
<evidence type="ECO:0000256" key="2">
    <source>
        <dbReference type="ARBA" id="ARBA00022679"/>
    </source>
</evidence>
<keyword evidence="4" id="KW-0833">Ubl conjugation pathway</keyword>
<dbReference type="AlphaFoldDB" id="R0HQZ3"/>
<evidence type="ECO:0000256" key="4">
    <source>
        <dbReference type="ARBA" id="ARBA00022786"/>
    </source>
</evidence>
<dbReference type="FunFam" id="3.10.110.10:FF:000028">
    <property type="entry name" value="Probable ubiquitin-conjugating enzyme E2 23"/>
    <property type="match status" value="1"/>
</dbReference>
<dbReference type="eggNOG" id="KOG0895">
    <property type="taxonomic scope" value="Eukaryota"/>
</dbReference>
<dbReference type="OrthoDB" id="47801at2759"/>
<evidence type="ECO:0000313" key="8">
    <source>
        <dbReference type="EMBL" id="EOA32204.1"/>
    </source>
</evidence>
<dbReference type="PROSITE" id="PS50127">
    <property type="entry name" value="UBC_2"/>
    <property type="match status" value="1"/>
</dbReference>
<dbReference type="EMBL" id="KB870807">
    <property type="protein sequence ID" value="EOA32204.1"/>
    <property type="molecule type" value="Genomic_DNA"/>
</dbReference>
<evidence type="ECO:0000259" key="7">
    <source>
        <dbReference type="PROSITE" id="PS50127"/>
    </source>
</evidence>
<keyword evidence="3" id="KW-0547">Nucleotide-binding</keyword>
<dbReference type="Proteomes" id="UP000029121">
    <property type="component" value="Unassembled WGS sequence"/>
</dbReference>
<organism evidence="8 9">
    <name type="scientific">Capsella rubella</name>
    <dbReference type="NCBI Taxonomy" id="81985"/>
    <lineage>
        <taxon>Eukaryota</taxon>
        <taxon>Viridiplantae</taxon>
        <taxon>Streptophyta</taxon>
        <taxon>Embryophyta</taxon>
        <taxon>Tracheophyta</taxon>
        <taxon>Spermatophyta</taxon>
        <taxon>Magnoliopsida</taxon>
        <taxon>eudicotyledons</taxon>
        <taxon>Gunneridae</taxon>
        <taxon>Pentapetalae</taxon>
        <taxon>rosids</taxon>
        <taxon>malvids</taxon>
        <taxon>Brassicales</taxon>
        <taxon>Brassicaceae</taxon>
        <taxon>Camelineae</taxon>
        <taxon>Capsella</taxon>
    </lineage>
</organism>
<reference evidence="9" key="1">
    <citation type="journal article" date="2013" name="Nat. Genet.">
        <title>The Capsella rubella genome and the genomic consequences of rapid mating system evolution.</title>
        <authorList>
            <person name="Slotte T."/>
            <person name="Hazzouri K.M."/>
            <person name="Agren J.A."/>
            <person name="Koenig D."/>
            <person name="Maumus F."/>
            <person name="Guo Y.L."/>
            <person name="Steige K."/>
            <person name="Platts A.E."/>
            <person name="Escobar J.S."/>
            <person name="Newman L.K."/>
            <person name="Wang W."/>
            <person name="Mandakova T."/>
            <person name="Vello E."/>
            <person name="Smith L.M."/>
            <person name="Henz S.R."/>
            <person name="Steffen J."/>
            <person name="Takuno S."/>
            <person name="Brandvain Y."/>
            <person name="Coop G."/>
            <person name="Andolfatto P."/>
            <person name="Hu T.T."/>
            <person name="Blanchette M."/>
            <person name="Clark R.M."/>
            <person name="Quesneville H."/>
            <person name="Nordborg M."/>
            <person name="Gaut B.S."/>
            <person name="Lysak M.A."/>
            <person name="Jenkins J."/>
            <person name="Grimwood J."/>
            <person name="Chapman J."/>
            <person name="Prochnik S."/>
            <person name="Shu S."/>
            <person name="Rokhsar D."/>
            <person name="Schmutz J."/>
            <person name="Weigel D."/>
            <person name="Wright S.I."/>
        </authorList>
    </citation>
    <scope>NUCLEOTIDE SEQUENCE [LARGE SCALE GENOMIC DNA]</scope>
    <source>
        <strain evidence="9">cv. Monte Gargano</strain>
    </source>
</reference>
<evidence type="ECO:0000256" key="3">
    <source>
        <dbReference type="ARBA" id="ARBA00022741"/>
    </source>
</evidence>
<evidence type="ECO:0000256" key="1">
    <source>
        <dbReference type="ARBA" id="ARBA00012486"/>
    </source>
</evidence>
<dbReference type="EC" id="2.3.2.23" evidence="1"/>
<dbReference type="Gene3D" id="3.10.110.10">
    <property type="entry name" value="Ubiquitin Conjugating Enzyme"/>
    <property type="match status" value="1"/>
</dbReference>
<protein>
    <recommendedName>
        <fullName evidence="1">E2 ubiquitin-conjugating enzyme</fullName>
        <ecNumber evidence="1">2.3.2.23</ecNumber>
    </recommendedName>
</protein>
<dbReference type="GO" id="GO:0005524">
    <property type="term" value="F:ATP binding"/>
    <property type="evidence" value="ECO:0007669"/>
    <property type="project" value="UniProtKB-KW"/>
</dbReference>
<proteinExistence type="predicted"/>
<evidence type="ECO:0000256" key="6">
    <source>
        <dbReference type="SAM" id="MobiDB-lite"/>
    </source>
</evidence>
<dbReference type="PANTHER" id="PTHR46116">
    <property type="entry name" value="(E3-INDEPENDENT) E2 UBIQUITIN-CONJUGATING ENZYME"/>
    <property type="match status" value="1"/>
</dbReference>